<evidence type="ECO:0000256" key="5">
    <source>
        <dbReference type="ARBA" id="ARBA00022801"/>
    </source>
</evidence>
<dbReference type="GO" id="GO:0016740">
    <property type="term" value="F:transferase activity"/>
    <property type="evidence" value="ECO:0007669"/>
    <property type="project" value="UniProtKB-KW"/>
</dbReference>
<keyword evidence="3" id="KW-0540">Nuclease</keyword>
<dbReference type="InterPro" id="IPR051813">
    <property type="entry name" value="HepT_RNase_toxin"/>
</dbReference>
<keyword evidence="5" id="KW-0378">Hydrolase</keyword>
<protein>
    <submittedName>
        <fullName evidence="6">Nucleotidyltransferase</fullName>
    </submittedName>
</protein>
<dbReference type="PANTHER" id="PTHR34139:SF1">
    <property type="entry name" value="RNASE MJ1380-RELATED"/>
    <property type="match status" value="1"/>
</dbReference>
<evidence type="ECO:0000256" key="4">
    <source>
        <dbReference type="ARBA" id="ARBA00022741"/>
    </source>
</evidence>
<keyword evidence="1" id="KW-0597">Phosphoprotein</keyword>
<dbReference type="Proteomes" id="UP000179360">
    <property type="component" value="Unassembled WGS sequence"/>
</dbReference>
<name>A0A1F6TF41_9PROT</name>
<evidence type="ECO:0000256" key="3">
    <source>
        <dbReference type="ARBA" id="ARBA00022722"/>
    </source>
</evidence>
<dbReference type="AlphaFoldDB" id="A0A1F6TF41"/>
<dbReference type="GO" id="GO:0110001">
    <property type="term" value="C:toxin-antitoxin complex"/>
    <property type="evidence" value="ECO:0007669"/>
    <property type="project" value="InterPro"/>
</dbReference>
<evidence type="ECO:0000313" key="7">
    <source>
        <dbReference type="Proteomes" id="UP000179360"/>
    </source>
</evidence>
<evidence type="ECO:0000256" key="1">
    <source>
        <dbReference type="ARBA" id="ARBA00022553"/>
    </source>
</evidence>
<proteinExistence type="predicted"/>
<sequence>MRDARERLHDILEAIEHIERYAAKGQDAFEADELIQNWFVRHLQIIGEAARGIPEEVSKQAPDIPWKDIIGMRHILVHDYFGINTGVVWGVVERDLPVLKRQIQALLRSLSG</sequence>
<gene>
    <name evidence="6" type="ORF">A2637_03560</name>
</gene>
<dbReference type="EMBL" id="MFSY01000132">
    <property type="protein sequence ID" value="OGI43771.1"/>
    <property type="molecule type" value="Genomic_DNA"/>
</dbReference>
<dbReference type="GO" id="GO:0016787">
    <property type="term" value="F:hydrolase activity"/>
    <property type="evidence" value="ECO:0007669"/>
    <property type="project" value="UniProtKB-KW"/>
</dbReference>
<dbReference type="InterPro" id="IPR008201">
    <property type="entry name" value="HepT-like"/>
</dbReference>
<evidence type="ECO:0000313" key="6">
    <source>
        <dbReference type="EMBL" id="OGI43771.1"/>
    </source>
</evidence>
<evidence type="ECO:0000256" key="2">
    <source>
        <dbReference type="ARBA" id="ARBA00022649"/>
    </source>
</evidence>
<keyword evidence="4" id="KW-0547">Nucleotide-binding</keyword>
<keyword evidence="6" id="KW-0808">Transferase</keyword>
<dbReference type="GO" id="GO:0000166">
    <property type="term" value="F:nucleotide binding"/>
    <property type="evidence" value="ECO:0007669"/>
    <property type="project" value="UniProtKB-KW"/>
</dbReference>
<reference evidence="6 7" key="1">
    <citation type="journal article" date="2016" name="Nat. Commun.">
        <title>Thousands of microbial genomes shed light on interconnected biogeochemical processes in an aquifer system.</title>
        <authorList>
            <person name="Anantharaman K."/>
            <person name="Brown C.T."/>
            <person name="Hug L.A."/>
            <person name="Sharon I."/>
            <person name="Castelle C.J."/>
            <person name="Probst A.J."/>
            <person name="Thomas B.C."/>
            <person name="Singh A."/>
            <person name="Wilkins M.J."/>
            <person name="Karaoz U."/>
            <person name="Brodie E.L."/>
            <person name="Williams K.H."/>
            <person name="Hubbard S.S."/>
            <person name="Banfield J.F."/>
        </authorList>
    </citation>
    <scope>NUCLEOTIDE SEQUENCE [LARGE SCALE GENOMIC DNA]</scope>
</reference>
<dbReference type="PANTHER" id="PTHR34139">
    <property type="entry name" value="UPF0331 PROTEIN MJ0127"/>
    <property type="match status" value="1"/>
</dbReference>
<dbReference type="Pfam" id="PF01934">
    <property type="entry name" value="HepT-like"/>
    <property type="match status" value="1"/>
</dbReference>
<accession>A0A1F6TF41</accession>
<comment type="caution">
    <text evidence="6">The sequence shown here is derived from an EMBL/GenBank/DDBJ whole genome shotgun (WGS) entry which is preliminary data.</text>
</comment>
<keyword evidence="2" id="KW-1277">Toxin-antitoxin system</keyword>
<organism evidence="6 7">
    <name type="scientific">Candidatus Muproteobacteria bacterium RIFCSPHIGHO2_01_FULL_65_16</name>
    <dbReference type="NCBI Taxonomy" id="1817764"/>
    <lineage>
        <taxon>Bacteria</taxon>
        <taxon>Pseudomonadati</taxon>
        <taxon>Pseudomonadota</taxon>
        <taxon>Candidatus Muproteobacteria</taxon>
    </lineage>
</organism>
<dbReference type="GO" id="GO:0004540">
    <property type="term" value="F:RNA nuclease activity"/>
    <property type="evidence" value="ECO:0007669"/>
    <property type="project" value="InterPro"/>
</dbReference>
<dbReference type="STRING" id="1817764.A2637_03560"/>